<keyword evidence="5" id="KW-1185">Reference proteome</keyword>
<dbReference type="STRING" id="70415.A0A5S6QGF0"/>
<dbReference type="GO" id="GO:0032040">
    <property type="term" value="C:small-subunit processome"/>
    <property type="evidence" value="ECO:0007669"/>
    <property type="project" value="TreeGrafter"/>
</dbReference>
<evidence type="ECO:0000256" key="1">
    <source>
        <dbReference type="ARBA" id="ARBA00007820"/>
    </source>
</evidence>
<protein>
    <recommendedName>
        <fullName evidence="4">40S ribosomal protein S7</fullName>
    </recommendedName>
</protein>
<keyword evidence="3 4" id="KW-0687">Ribonucleoprotein</keyword>
<comment type="similarity">
    <text evidence="1 4">Belongs to the eukaryotic ribosomal protein eS7 family.</text>
</comment>
<dbReference type="GO" id="GO:0006364">
    <property type="term" value="P:rRNA processing"/>
    <property type="evidence" value="ECO:0007669"/>
    <property type="project" value="TreeGrafter"/>
</dbReference>
<dbReference type="InterPro" id="IPR000554">
    <property type="entry name" value="Ribosomal_eS7"/>
</dbReference>
<dbReference type="Pfam" id="PF01251">
    <property type="entry name" value="Ribosomal_S7e"/>
    <property type="match status" value="1"/>
</dbReference>
<evidence type="ECO:0000313" key="6">
    <source>
        <dbReference type="WBParaSite" id="TMUE_2000006288.1"/>
    </source>
</evidence>
<evidence type="ECO:0000256" key="3">
    <source>
        <dbReference type="ARBA" id="ARBA00023274"/>
    </source>
</evidence>
<proteinExistence type="inferred from homology"/>
<dbReference type="WBParaSite" id="TMUE_2000006288.1">
    <property type="protein sequence ID" value="TMUE_2000006288.1"/>
    <property type="gene ID" value="WBGene00289790"/>
</dbReference>
<dbReference type="GO" id="GO:0042274">
    <property type="term" value="P:ribosomal small subunit biogenesis"/>
    <property type="evidence" value="ECO:0007669"/>
    <property type="project" value="TreeGrafter"/>
</dbReference>
<evidence type="ECO:0000313" key="5">
    <source>
        <dbReference type="Proteomes" id="UP000046395"/>
    </source>
</evidence>
<evidence type="ECO:0000256" key="2">
    <source>
        <dbReference type="ARBA" id="ARBA00022980"/>
    </source>
</evidence>
<dbReference type="AlphaFoldDB" id="A0A5S6QGF0"/>
<sequence>MSAVLYGKLYLKQRELPTKFEESVSQALMDLEASNEFKSHLKELHFLAAKEIEVPNRKAVIIYVPFPQLKQYRKIQGKLLRELEKKLGNRHVVIIARRRILPKPTRGKNRITLKQKRPRSRTLTSVHEEYLNDLVFPAEIVFLDRSQMTQVENKLDTFAGVYKHLTGRDVTFEFPEVLA</sequence>
<dbReference type="PANTHER" id="PTHR11278">
    <property type="entry name" value="40S RIBOSOMAL PROTEIN S7"/>
    <property type="match status" value="1"/>
</dbReference>
<dbReference type="PANTHER" id="PTHR11278:SF0">
    <property type="entry name" value="SMALL RIBOSOMAL SUBUNIT PROTEIN ES7"/>
    <property type="match status" value="1"/>
</dbReference>
<evidence type="ECO:0000256" key="4">
    <source>
        <dbReference type="RuleBase" id="RU364105"/>
    </source>
</evidence>
<dbReference type="GO" id="GO:0030686">
    <property type="term" value="C:90S preribosome"/>
    <property type="evidence" value="ECO:0007669"/>
    <property type="project" value="TreeGrafter"/>
</dbReference>
<name>A0A5S6QGF0_TRIMR</name>
<dbReference type="GO" id="GO:0022627">
    <property type="term" value="C:cytosolic small ribosomal subunit"/>
    <property type="evidence" value="ECO:0007669"/>
    <property type="project" value="TreeGrafter"/>
</dbReference>
<reference evidence="6" key="1">
    <citation type="submission" date="2019-12" db="UniProtKB">
        <authorList>
            <consortium name="WormBaseParasite"/>
        </authorList>
    </citation>
    <scope>IDENTIFICATION</scope>
</reference>
<dbReference type="Proteomes" id="UP000046395">
    <property type="component" value="Unassembled WGS sequence"/>
</dbReference>
<organism evidence="5 6">
    <name type="scientific">Trichuris muris</name>
    <name type="common">Mouse whipworm</name>
    <dbReference type="NCBI Taxonomy" id="70415"/>
    <lineage>
        <taxon>Eukaryota</taxon>
        <taxon>Metazoa</taxon>
        <taxon>Ecdysozoa</taxon>
        <taxon>Nematoda</taxon>
        <taxon>Enoplea</taxon>
        <taxon>Dorylaimia</taxon>
        <taxon>Trichinellida</taxon>
        <taxon>Trichuridae</taxon>
        <taxon>Trichuris</taxon>
    </lineage>
</organism>
<accession>A0A5S6QGF0</accession>
<dbReference type="GO" id="GO:0006412">
    <property type="term" value="P:translation"/>
    <property type="evidence" value="ECO:0007669"/>
    <property type="project" value="InterPro"/>
</dbReference>
<keyword evidence="2 4" id="KW-0689">Ribosomal protein</keyword>
<dbReference type="GO" id="GO:0003735">
    <property type="term" value="F:structural constituent of ribosome"/>
    <property type="evidence" value="ECO:0007669"/>
    <property type="project" value="InterPro"/>
</dbReference>